<keyword evidence="2" id="KW-1185">Reference proteome</keyword>
<proteinExistence type="predicted"/>
<name>A0A2G2XBJ2_CAPBA</name>
<dbReference type="EMBL" id="MLFT02000002">
    <property type="protein sequence ID" value="PHT54872.1"/>
    <property type="molecule type" value="Genomic_DNA"/>
</dbReference>
<protein>
    <submittedName>
        <fullName evidence="1">Uncharacterized protein</fullName>
    </submittedName>
</protein>
<organism evidence="1 2">
    <name type="scientific">Capsicum baccatum</name>
    <name type="common">Peruvian pepper</name>
    <dbReference type="NCBI Taxonomy" id="33114"/>
    <lineage>
        <taxon>Eukaryota</taxon>
        <taxon>Viridiplantae</taxon>
        <taxon>Streptophyta</taxon>
        <taxon>Embryophyta</taxon>
        <taxon>Tracheophyta</taxon>
        <taxon>Spermatophyta</taxon>
        <taxon>Magnoliopsida</taxon>
        <taxon>eudicotyledons</taxon>
        <taxon>Gunneridae</taxon>
        <taxon>Pentapetalae</taxon>
        <taxon>asterids</taxon>
        <taxon>lamiids</taxon>
        <taxon>Solanales</taxon>
        <taxon>Solanaceae</taxon>
        <taxon>Solanoideae</taxon>
        <taxon>Capsiceae</taxon>
        <taxon>Capsicum</taxon>
    </lineage>
</organism>
<gene>
    <name evidence="1" type="ORF">CQW23_03358</name>
</gene>
<reference evidence="1 2" key="1">
    <citation type="journal article" date="2017" name="Genome Biol.">
        <title>New reference genome sequences of hot pepper reveal the massive evolution of plant disease-resistance genes by retroduplication.</title>
        <authorList>
            <person name="Kim S."/>
            <person name="Park J."/>
            <person name="Yeom S.I."/>
            <person name="Kim Y.M."/>
            <person name="Seo E."/>
            <person name="Kim K.T."/>
            <person name="Kim M.S."/>
            <person name="Lee J.M."/>
            <person name="Cheong K."/>
            <person name="Shin H.S."/>
            <person name="Kim S.B."/>
            <person name="Han K."/>
            <person name="Lee J."/>
            <person name="Park M."/>
            <person name="Lee H.A."/>
            <person name="Lee H.Y."/>
            <person name="Lee Y."/>
            <person name="Oh S."/>
            <person name="Lee J.H."/>
            <person name="Choi E."/>
            <person name="Choi E."/>
            <person name="Lee S.E."/>
            <person name="Jeon J."/>
            <person name="Kim H."/>
            <person name="Choi G."/>
            <person name="Song H."/>
            <person name="Lee J."/>
            <person name="Lee S.C."/>
            <person name="Kwon J.K."/>
            <person name="Lee H.Y."/>
            <person name="Koo N."/>
            <person name="Hong Y."/>
            <person name="Kim R.W."/>
            <person name="Kang W.H."/>
            <person name="Huh J.H."/>
            <person name="Kang B.C."/>
            <person name="Yang T.J."/>
            <person name="Lee Y.H."/>
            <person name="Bennetzen J.L."/>
            <person name="Choi D."/>
        </authorList>
    </citation>
    <scope>NUCLEOTIDE SEQUENCE [LARGE SCALE GENOMIC DNA]</scope>
    <source>
        <strain evidence="2">cv. PBC81</strain>
    </source>
</reference>
<accession>A0A2G2XBJ2</accession>
<comment type="caution">
    <text evidence="1">The sequence shown here is derived from an EMBL/GenBank/DDBJ whole genome shotgun (WGS) entry which is preliminary data.</text>
</comment>
<dbReference type="Proteomes" id="UP000224567">
    <property type="component" value="Unassembled WGS sequence"/>
</dbReference>
<evidence type="ECO:0000313" key="1">
    <source>
        <dbReference type="EMBL" id="PHT54872.1"/>
    </source>
</evidence>
<dbReference type="OrthoDB" id="1306225at2759"/>
<sequence length="202" mass="23071">MDTLDMICSLEDGDEMEVPVNHLVDEPIIGPMLLEDVSHGDMEESGAYFNTRPKFRVGEEHLKVDDPFTSFSTSPPFTTTTYFTTADSAVAPSAAAPSVTTIHDIDVGPSRSNFSEEVEGYDYSTKDRVESEVELVADDDNEEYDSDVHKKFRELRSKKRKFQRRKKMTEYQLTMQKYHFELDEDDCCDAEHDEVASGRKRC</sequence>
<reference evidence="2" key="2">
    <citation type="journal article" date="2017" name="J. Anim. Genet.">
        <title>Multiple reference genome sequences of hot pepper reveal the massive evolution of plant disease resistance genes by retroduplication.</title>
        <authorList>
            <person name="Kim S."/>
            <person name="Park J."/>
            <person name="Yeom S.-I."/>
            <person name="Kim Y.-M."/>
            <person name="Seo E."/>
            <person name="Kim K.-T."/>
            <person name="Kim M.-S."/>
            <person name="Lee J.M."/>
            <person name="Cheong K."/>
            <person name="Shin H.-S."/>
            <person name="Kim S.-B."/>
            <person name="Han K."/>
            <person name="Lee J."/>
            <person name="Park M."/>
            <person name="Lee H.-A."/>
            <person name="Lee H.-Y."/>
            <person name="Lee Y."/>
            <person name="Oh S."/>
            <person name="Lee J.H."/>
            <person name="Choi E."/>
            <person name="Choi E."/>
            <person name="Lee S.E."/>
            <person name="Jeon J."/>
            <person name="Kim H."/>
            <person name="Choi G."/>
            <person name="Song H."/>
            <person name="Lee J."/>
            <person name="Lee S.-C."/>
            <person name="Kwon J.-K."/>
            <person name="Lee H.-Y."/>
            <person name="Koo N."/>
            <person name="Hong Y."/>
            <person name="Kim R.W."/>
            <person name="Kang W.-H."/>
            <person name="Huh J.H."/>
            <person name="Kang B.-C."/>
            <person name="Yang T.-J."/>
            <person name="Lee Y.-H."/>
            <person name="Bennetzen J.L."/>
            <person name="Choi D."/>
        </authorList>
    </citation>
    <scope>NUCLEOTIDE SEQUENCE [LARGE SCALE GENOMIC DNA]</scope>
    <source>
        <strain evidence="2">cv. PBC81</strain>
    </source>
</reference>
<dbReference type="AlphaFoldDB" id="A0A2G2XBJ2"/>
<evidence type="ECO:0000313" key="2">
    <source>
        <dbReference type="Proteomes" id="UP000224567"/>
    </source>
</evidence>